<accession>A0AAE1AVE6</accession>
<feature type="transmembrane region" description="Helical" evidence="1">
    <location>
        <begin position="6"/>
        <end position="26"/>
    </location>
</feature>
<keyword evidence="1" id="KW-0812">Transmembrane</keyword>
<evidence type="ECO:0000256" key="1">
    <source>
        <dbReference type="SAM" id="Phobius"/>
    </source>
</evidence>
<dbReference type="PANTHER" id="PTHR43841">
    <property type="entry name" value="3-HYDROXYACYL-THIOESTER DEHYDRATASE HTDX-RELATED"/>
    <property type="match status" value="1"/>
</dbReference>
<evidence type="ECO:0000259" key="2">
    <source>
        <dbReference type="Pfam" id="PF01575"/>
    </source>
</evidence>
<name>A0AAE1AVE6_9GAST</name>
<keyword evidence="1" id="KW-1133">Transmembrane helix</keyword>
<evidence type="ECO:0000313" key="4">
    <source>
        <dbReference type="Proteomes" id="UP001283361"/>
    </source>
</evidence>
<dbReference type="SUPFAM" id="SSF54637">
    <property type="entry name" value="Thioesterase/thiol ester dehydrase-isomerase"/>
    <property type="match status" value="1"/>
</dbReference>
<reference evidence="3" key="1">
    <citation type="journal article" date="2023" name="G3 (Bethesda)">
        <title>A reference genome for the long-term kleptoplast-retaining sea slug Elysia crispata morphotype clarki.</title>
        <authorList>
            <person name="Eastman K.E."/>
            <person name="Pendleton A.L."/>
            <person name="Shaikh M.A."/>
            <person name="Suttiyut T."/>
            <person name="Ogas R."/>
            <person name="Tomko P."/>
            <person name="Gavelis G."/>
            <person name="Widhalm J.R."/>
            <person name="Wisecaver J.H."/>
        </authorList>
    </citation>
    <scope>NUCLEOTIDE SEQUENCE</scope>
    <source>
        <strain evidence="3">ECLA1</strain>
    </source>
</reference>
<dbReference type="InterPro" id="IPR029069">
    <property type="entry name" value="HotDog_dom_sf"/>
</dbReference>
<dbReference type="PANTHER" id="PTHR43841:SF3">
    <property type="entry name" value="(3R)-HYDROXYACYL-ACP DEHYDRATASE SUBUNIT HADB"/>
    <property type="match status" value="1"/>
</dbReference>
<protein>
    <recommendedName>
        <fullName evidence="2">MaoC-like domain-containing protein</fullName>
    </recommendedName>
</protein>
<keyword evidence="1" id="KW-0472">Membrane</keyword>
<dbReference type="Pfam" id="PF01575">
    <property type="entry name" value="MaoC_dehydratas"/>
    <property type="match status" value="1"/>
</dbReference>
<dbReference type="Gene3D" id="3.10.129.10">
    <property type="entry name" value="Hotdog Thioesterase"/>
    <property type="match status" value="1"/>
</dbReference>
<comment type="caution">
    <text evidence="3">The sequence shown here is derived from an EMBL/GenBank/DDBJ whole genome shotgun (WGS) entry which is preliminary data.</text>
</comment>
<dbReference type="AlphaFoldDB" id="A0AAE1AVE6"/>
<sequence>MWLVFTVLLYVAAVVVTLAVILDYFYRRLRLNSRSKRNPTQKYIESHSIARYYFCALMQAVYMSPGVFYPSIPSDKLTYVDPASPEGRQGVTGKFYPSKDEKINTKECYMRFKELEMYKKVIGYRGDPCKIPPLWMSSYFNKAILSLGSSEFSRARILGMVHLRQRVTIFQDLTPLMRGHFSVSFLNEEYKMTRRGLENTVRTRVWGPNDILMWEALVSGLSVSPKRDKTKKPPPPKVDFTIYREVEIQASSNTGMLIAQATEDYQPQHLTWWTAKMVGFRSPIAHGLWSMAVAVDRIMDKEKESFQDQYPLHIDVQFKRPLVLPGTALLQYDKPKESSSLTNFKMVKPGSLTPILIGHMHTGESLQE</sequence>
<dbReference type="EMBL" id="JAWDGP010001105">
    <property type="protein sequence ID" value="KAK3794485.1"/>
    <property type="molecule type" value="Genomic_DNA"/>
</dbReference>
<feature type="domain" description="MaoC-like" evidence="2">
    <location>
        <begin position="243"/>
        <end position="327"/>
    </location>
</feature>
<dbReference type="CDD" id="cd03441">
    <property type="entry name" value="R_hydratase_like"/>
    <property type="match status" value="1"/>
</dbReference>
<evidence type="ECO:0000313" key="3">
    <source>
        <dbReference type="EMBL" id="KAK3794485.1"/>
    </source>
</evidence>
<organism evidence="3 4">
    <name type="scientific">Elysia crispata</name>
    <name type="common">lettuce slug</name>
    <dbReference type="NCBI Taxonomy" id="231223"/>
    <lineage>
        <taxon>Eukaryota</taxon>
        <taxon>Metazoa</taxon>
        <taxon>Spiralia</taxon>
        <taxon>Lophotrochozoa</taxon>
        <taxon>Mollusca</taxon>
        <taxon>Gastropoda</taxon>
        <taxon>Heterobranchia</taxon>
        <taxon>Euthyneura</taxon>
        <taxon>Panpulmonata</taxon>
        <taxon>Sacoglossa</taxon>
        <taxon>Placobranchoidea</taxon>
        <taxon>Plakobranchidae</taxon>
        <taxon>Elysia</taxon>
    </lineage>
</organism>
<dbReference type="Proteomes" id="UP001283361">
    <property type="component" value="Unassembled WGS sequence"/>
</dbReference>
<gene>
    <name evidence="3" type="ORF">RRG08_003638</name>
</gene>
<dbReference type="InterPro" id="IPR002539">
    <property type="entry name" value="MaoC-like_dom"/>
</dbReference>
<keyword evidence="4" id="KW-1185">Reference proteome</keyword>
<proteinExistence type="predicted"/>
<dbReference type="GO" id="GO:0018812">
    <property type="term" value="F:3-hydroxyacyl-CoA dehydratase activity"/>
    <property type="evidence" value="ECO:0007669"/>
    <property type="project" value="UniProtKB-ARBA"/>
</dbReference>